<dbReference type="HOGENOM" id="CLU_3305015_0_0_10"/>
<proteinExistence type="predicted"/>
<dbReference type="AlphaFoldDB" id="U2CD61"/>
<comment type="caution">
    <text evidence="1">The sequence shown here is derived from an EMBL/GenBank/DDBJ whole genome shotgun (WGS) entry which is preliminary data.</text>
</comment>
<accession>U2CD61</accession>
<dbReference type="Proteomes" id="UP000016496">
    <property type="component" value="Unassembled WGS sequence"/>
</dbReference>
<evidence type="ECO:0000313" key="2">
    <source>
        <dbReference type="Proteomes" id="UP000016496"/>
    </source>
</evidence>
<sequence>MDFQVHEEDYAETAFHRKLRHEPIRKRNGDEGYRKEILT</sequence>
<protein>
    <submittedName>
        <fullName evidence="1">Uncharacterized protein</fullName>
    </submittedName>
</protein>
<organism evidence="1 2">
    <name type="scientific">Bacteroides pyogenes F0041</name>
    <dbReference type="NCBI Taxonomy" id="1321819"/>
    <lineage>
        <taxon>Bacteria</taxon>
        <taxon>Pseudomonadati</taxon>
        <taxon>Bacteroidota</taxon>
        <taxon>Bacteroidia</taxon>
        <taxon>Bacteroidales</taxon>
        <taxon>Bacteroidaceae</taxon>
        <taxon>Bacteroides</taxon>
    </lineage>
</organism>
<evidence type="ECO:0000313" key="1">
    <source>
        <dbReference type="EMBL" id="ERI88439.1"/>
    </source>
</evidence>
<name>U2CD61_9BACE</name>
<gene>
    <name evidence="1" type="ORF">HMPREF1981_00538</name>
</gene>
<dbReference type="EMBL" id="AWSV01000037">
    <property type="protein sequence ID" value="ERI88439.1"/>
    <property type="molecule type" value="Genomic_DNA"/>
</dbReference>
<reference evidence="1 2" key="1">
    <citation type="submission" date="2013-08" db="EMBL/GenBank/DDBJ databases">
        <authorList>
            <person name="Weinstock G."/>
            <person name="Sodergren E."/>
            <person name="Wylie T."/>
            <person name="Fulton L."/>
            <person name="Fulton R."/>
            <person name="Fronick C."/>
            <person name="O'Laughlin M."/>
            <person name="Godfrey J."/>
            <person name="Miner T."/>
            <person name="Herter B."/>
            <person name="Appelbaum E."/>
            <person name="Cordes M."/>
            <person name="Lek S."/>
            <person name="Wollam A."/>
            <person name="Pepin K.H."/>
            <person name="Palsikar V.B."/>
            <person name="Mitreva M."/>
            <person name="Wilson R.K."/>
        </authorList>
    </citation>
    <scope>NUCLEOTIDE SEQUENCE [LARGE SCALE GENOMIC DNA]</scope>
    <source>
        <strain evidence="1 2">F0041</strain>
    </source>
</reference>